<name>A0A1I8F869_9PLAT</name>
<evidence type="ECO:0000313" key="2">
    <source>
        <dbReference type="WBParaSite" id="maker-unitig_24392-snap-gene-0.1-mRNA-1"/>
    </source>
</evidence>
<accession>A0A1I8F869</accession>
<dbReference type="InterPro" id="IPR015943">
    <property type="entry name" value="WD40/YVTN_repeat-like_dom_sf"/>
</dbReference>
<reference evidence="2" key="1">
    <citation type="submission" date="2016-11" db="UniProtKB">
        <authorList>
            <consortium name="WormBaseParasite"/>
        </authorList>
    </citation>
    <scope>IDENTIFICATION</scope>
</reference>
<dbReference type="AlphaFoldDB" id="A0A1I8F869"/>
<dbReference type="WBParaSite" id="maker-unitig_24392-snap-gene-0.1-mRNA-1">
    <property type="protein sequence ID" value="maker-unitig_24392-snap-gene-0.1-mRNA-1"/>
    <property type="gene ID" value="maker-unitig_24392-snap-gene-0.1"/>
</dbReference>
<protein>
    <submittedName>
        <fullName evidence="2">Peptidase A1 domain-containing protein</fullName>
    </submittedName>
</protein>
<organism evidence="1 2">
    <name type="scientific">Macrostomum lignano</name>
    <dbReference type="NCBI Taxonomy" id="282301"/>
    <lineage>
        <taxon>Eukaryota</taxon>
        <taxon>Metazoa</taxon>
        <taxon>Spiralia</taxon>
        <taxon>Lophotrochozoa</taxon>
        <taxon>Platyhelminthes</taxon>
        <taxon>Rhabditophora</taxon>
        <taxon>Macrostomorpha</taxon>
        <taxon>Macrostomida</taxon>
        <taxon>Macrostomidae</taxon>
        <taxon>Macrostomum</taxon>
    </lineage>
</organism>
<keyword evidence="1" id="KW-1185">Reference proteome</keyword>
<dbReference type="Gene3D" id="2.130.10.10">
    <property type="entry name" value="YVTN repeat-like/Quinoprotein amine dehydrogenase"/>
    <property type="match status" value="1"/>
</dbReference>
<sequence>AAQDLFLVIPLNVTNVRFTYDDSYLVSVGGDDCLTRVIGDDQGACDYTKVIETVGLFSRMLTLCCQKN</sequence>
<dbReference type="Proteomes" id="UP000095280">
    <property type="component" value="Unplaced"/>
</dbReference>
<proteinExistence type="predicted"/>
<evidence type="ECO:0000313" key="1">
    <source>
        <dbReference type="Proteomes" id="UP000095280"/>
    </source>
</evidence>